<protein>
    <submittedName>
        <fullName evidence="2">Uncharacterized protein</fullName>
    </submittedName>
</protein>
<organism evidence="2 3">
    <name type="scientific">Domibacillus enclensis</name>
    <dbReference type="NCBI Taxonomy" id="1017273"/>
    <lineage>
        <taxon>Bacteria</taxon>
        <taxon>Bacillati</taxon>
        <taxon>Bacillota</taxon>
        <taxon>Bacilli</taxon>
        <taxon>Bacillales</taxon>
        <taxon>Bacillaceae</taxon>
        <taxon>Domibacillus</taxon>
    </lineage>
</organism>
<dbReference type="EMBL" id="FTLX01000016">
    <property type="protein sequence ID" value="SIR66984.1"/>
    <property type="molecule type" value="Genomic_DNA"/>
</dbReference>
<reference evidence="2 3" key="1">
    <citation type="submission" date="2017-01" db="EMBL/GenBank/DDBJ databases">
        <authorList>
            <person name="Mah S.A."/>
            <person name="Swanson W.J."/>
            <person name="Moy G.W."/>
            <person name="Vacquier V.D."/>
        </authorList>
    </citation>
    <scope>NUCLEOTIDE SEQUENCE [LARGE SCALE GENOMIC DNA]</scope>
    <source>
        <strain evidence="2 3">NIO-1016</strain>
    </source>
</reference>
<dbReference type="AlphaFoldDB" id="A0A1N7CU37"/>
<feature type="transmembrane region" description="Helical" evidence="1">
    <location>
        <begin position="12"/>
        <end position="30"/>
    </location>
</feature>
<dbReference type="STRING" id="1017273.SAMN05443094_1166"/>
<proteinExistence type="predicted"/>
<accession>A0A1N7CU37</accession>
<name>A0A1N7CU37_9BACI</name>
<evidence type="ECO:0000256" key="1">
    <source>
        <dbReference type="SAM" id="Phobius"/>
    </source>
</evidence>
<evidence type="ECO:0000313" key="2">
    <source>
        <dbReference type="EMBL" id="SIR66984.1"/>
    </source>
</evidence>
<gene>
    <name evidence="2" type="ORF">SAMN05443094_1166</name>
</gene>
<keyword evidence="1" id="KW-0812">Transmembrane</keyword>
<keyword evidence="1" id="KW-0472">Membrane</keyword>
<dbReference type="Proteomes" id="UP000186385">
    <property type="component" value="Unassembled WGS sequence"/>
</dbReference>
<evidence type="ECO:0000313" key="3">
    <source>
        <dbReference type="Proteomes" id="UP000186385"/>
    </source>
</evidence>
<keyword evidence="1" id="KW-1133">Transmembrane helix</keyword>
<sequence length="38" mass="4470">MDENTEKKPSIYLPGLSFIFFYQLQTVYMSQKTASIIH</sequence>